<protein>
    <submittedName>
        <fullName evidence="2">Uncharacterized protein</fullName>
    </submittedName>
</protein>
<dbReference type="EMBL" id="JAELXS010000004">
    <property type="protein sequence ID" value="MBJ6121790.1"/>
    <property type="molecule type" value="Genomic_DNA"/>
</dbReference>
<keyword evidence="1" id="KW-1133">Transmembrane helix</keyword>
<accession>A0ABS0XPW3</accession>
<keyword evidence="1" id="KW-0472">Membrane</keyword>
<sequence length="243" mass="26520">MAVAMAAVILIGFPMQYMMGRSTFHMPVMVHVHAVVFFGWTLFYVLQNVLINRASIVLHRRLGWIGAGWAAVVVGLGIYTTAAMVRRGGSPFFFQPNYFLFMNWLTVLAFGGLTAAAIVLRRRTDWHRRLMLCGMVILTGPAWGRLLPLPLMIPWAAWGVFAAVMILPAIGMMTDRRRTGRVHPAWWWGTGTIAAIQILIGVVAFSPAGLAVYDTVVAGAAGERVDPLAFPPPPPGLAGPRPG</sequence>
<feature type="transmembrane region" description="Helical" evidence="1">
    <location>
        <begin position="30"/>
        <end position="50"/>
    </location>
</feature>
<evidence type="ECO:0000313" key="3">
    <source>
        <dbReference type="Proteomes" id="UP000640426"/>
    </source>
</evidence>
<keyword evidence="3" id="KW-1185">Reference proteome</keyword>
<gene>
    <name evidence="2" type="ORF">JAO74_08300</name>
</gene>
<evidence type="ECO:0000313" key="2">
    <source>
        <dbReference type="EMBL" id="MBJ6121790.1"/>
    </source>
</evidence>
<organism evidence="2 3">
    <name type="scientific">Sphingomonas mollis</name>
    <dbReference type="NCBI Taxonomy" id="2795726"/>
    <lineage>
        <taxon>Bacteria</taxon>
        <taxon>Pseudomonadati</taxon>
        <taxon>Pseudomonadota</taxon>
        <taxon>Alphaproteobacteria</taxon>
        <taxon>Sphingomonadales</taxon>
        <taxon>Sphingomonadaceae</taxon>
        <taxon>Sphingomonas</taxon>
    </lineage>
</organism>
<keyword evidence="1" id="KW-0812">Transmembrane</keyword>
<feature type="transmembrane region" description="Helical" evidence="1">
    <location>
        <begin position="130"/>
        <end position="147"/>
    </location>
</feature>
<reference evidence="3" key="1">
    <citation type="submission" date="2020-12" db="EMBL/GenBank/DDBJ databases">
        <title>Hymenobacter sp.</title>
        <authorList>
            <person name="Kim M.K."/>
        </authorList>
    </citation>
    <scope>NUCLEOTIDE SEQUENCE [LARGE SCALE GENOMIC DNA]</scope>
    <source>
        <strain evidence="3">BT553</strain>
    </source>
</reference>
<proteinExistence type="predicted"/>
<feature type="transmembrane region" description="Helical" evidence="1">
    <location>
        <begin position="153"/>
        <end position="173"/>
    </location>
</feature>
<feature type="transmembrane region" description="Helical" evidence="1">
    <location>
        <begin position="185"/>
        <end position="205"/>
    </location>
</feature>
<feature type="transmembrane region" description="Helical" evidence="1">
    <location>
        <begin position="97"/>
        <end position="118"/>
    </location>
</feature>
<dbReference type="Proteomes" id="UP000640426">
    <property type="component" value="Unassembled WGS sequence"/>
</dbReference>
<name>A0ABS0XPW3_9SPHN</name>
<comment type="caution">
    <text evidence="2">The sequence shown here is derived from an EMBL/GenBank/DDBJ whole genome shotgun (WGS) entry which is preliminary data.</text>
</comment>
<evidence type="ECO:0000256" key="1">
    <source>
        <dbReference type="SAM" id="Phobius"/>
    </source>
</evidence>
<feature type="transmembrane region" description="Helical" evidence="1">
    <location>
        <begin position="62"/>
        <end position="85"/>
    </location>
</feature>